<dbReference type="PANTHER" id="PTHR28678:SF1">
    <property type="entry name" value="CODANIN-1"/>
    <property type="match status" value="1"/>
</dbReference>
<evidence type="ECO:0000313" key="3">
    <source>
        <dbReference type="Proteomes" id="UP000478052"/>
    </source>
</evidence>
<sequence>MTCKIKPTMQKCMSKSEVRCASLMNNILEENIDINEILEKIRSFEQFNIRHGVGKIEFTFYVIDFVHNKTMQYVNQSDESDPVINNVFNVPEVESPMVKRIIPKISTTKSSSQGKKTVQIHTVTSKMNKTKIIDTTKKERRSLDILGALYAAMINSNILCNLFHELGYVFTLLTVKNHEIKSNNDNFSSNNMYFKSSDDCHYFASKTIEQLVSILIYLEKPIINLILKQKVINAYAPELAKTFENKLNSLNINDDIKSLNSSISKDMVKFDGEHDAKDCFPSIKMFYAFKTQRDAFYDLLENWKQYENQYELDPKKFENIKKMLNENNNSVNMSKFAKLFVAQLINSTFEESKNIYKNKTIKELSASKLELLHQRITKRDYTSGYSVNPANEFPGMQMFFKEFIIMLLDDGVFCKHLIDSLVHRIDVLNSMEWASELQEGAIFQQTFFFYVDTLRLLGKFLAFTLYNPYKDYNVLNPALKEYMWEVRSKVLPPINLLAKLQYAFKRGHSEIVLTTSWIIEYLYQVDQISITTPFYKDVLTLIYSLCMVNSGITASKLMLRLQFNCLIEHINIEPHTLFDDSKRSLDKNLVENVVKELQNDLIVNTKQIYHYCPQLNNYRTVLENKVNNKKIKFLSPIVSLPSQKINQNRQIELELESHFFENHSPSVLATVDFIAKRIASSCTKKIQNQGMTAVKNQFVDIVCEKFKEHINENTDIDFKLDENDVTKCSLFLSSSIQQYVDHFSRNNIPNSIKELLDAESVNPGSLPFCIAVTVRKFKALVTDWVKNHINIKKMFITYISTELKTNLKSGSINEDGNNLRELLMPTHCDEPDEDLFIPENELLIDLNAINILKIIEFENHKLSSDDISEYAEKFKIILENKNKMEYNLYRFIVARLIDNVLLATYQMPKLFNKDVMKAYHPYLAENLYTVSMIICERNIYILSGKSNSHKAIISEKITAWIQYFIENNFLTIDELTSQIMSILQLSWPEDTLKCLSICFKDLNSVCLKKFDDTKVQELFMWLTNFMDMIEDYDIEY</sequence>
<gene>
    <name evidence="2" type="ORF">FWK35_00005178</name>
</gene>
<feature type="domain" description="Codanin-1 C-terminal" evidence="1">
    <location>
        <begin position="601"/>
        <end position="697"/>
    </location>
</feature>
<dbReference type="OrthoDB" id="20982at2759"/>
<dbReference type="Pfam" id="PF15296">
    <property type="entry name" value="Codanin-1_C"/>
    <property type="match status" value="1"/>
</dbReference>
<dbReference type="AlphaFoldDB" id="A0A6G0Z8K3"/>
<name>A0A6G0Z8K3_APHCR</name>
<evidence type="ECO:0000259" key="1">
    <source>
        <dbReference type="Pfam" id="PF15296"/>
    </source>
</evidence>
<reference evidence="2 3" key="1">
    <citation type="submission" date="2019-08" db="EMBL/GenBank/DDBJ databases">
        <title>Whole genome of Aphis craccivora.</title>
        <authorList>
            <person name="Voronova N.V."/>
            <person name="Shulinski R.S."/>
            <person name="Bandarenka Y.V."/>
            <person name="Zhorov D.G."/>
            <person name="Warner D."/>
        </authorList>
    </citation>
    <scope>NUCLEOTIDE SEQUENCE [LARGE SCALE GENOMIC DNA]</scope>
    <source>
        <strain evidence="2">180601</strain>
        <tissue evidence="2">Whole Body</tissue>
    </source>
</reference>
<comment type="caution">
    <text evidence="2">The sequence shown here is derived from an EMBL/GenBank/DDBJ whole genome shotgun (WGS) entry which is preliminary data.</text>
</comment>
<keyword evidence="3" id="KW-1185">Reference proteome</keyword>
<dbReference type="EMBL" id="VUJU01001067">
    <property type="protein sequence ID" value="KAF0766969.1"/>
    <property type="molecule type" value="Genomic_DNA"/>
</dbReference>
<evidence type="ECO:0000313" key="2">
    <source>
        <dbReference type="EMBL" id="KAF0766969.1"/>
    </source>
</evidence>
<dbReference type="InterPro" id="IPR028171">
    <property type="entry name" value="Codanin-1_C"/>
</dbReference>
<protein>
    <submittedName>
        <fullName evidence="2">Codanin-1 isoform X2</fullName>
    </submittedName>
</protein>
<dbReference type="Proteomes" id="UP000478052">
    <property type="component" value="Unassembled WGS sequence"/>
</dbReference>
<dbReference type="InterPro" id="IPR040031">
    <property type="entry name" value="Codanin-1"/>
</dbReference>
<proteinExistence type="predicted"/>
<accession>A0A6G0Z8K3</accession>
<dbReference type="PANTHER" id="PTHR28678">
    <property type="entry name" value="CODANIN-1"/>
    <property type="match status" value="1"/>
</dbReference>
<dbReference type="GO" id="GO:0005634">
    <property type="term" value="C:nucleus"/>
    <property type="evidence" value="ECO:0007669"/>
    <property type="project" value="TreeGrafter"/>
</dbReference>
<organism evidence="2 3">
    <name type="scientific">Aphis craccivora</name>
    <name type="common">Cowpea aphid</name>
    <dbReference type="NCBI Taxonomy" id="307492"/>
    <lineage>
        <taxon>Eukaryota</taxon>
        <taxon>Metazoa</taxon>
        <taxon>Ecdysozoa</taxon>
        <taxon>Arthropoda</taxon>
        <taxon>Hexapoda</taxon>
        <taxon>Insecta</taxon>
        <taxon>Pterygota</taxon>
        <taxon>Neoptera</taxon>
        <taxon>Paraneoptera</taxon>
        <taxon>Hemiptera</taxon>
        <taxon>Sternorrhyncha</taxon>
        <taxon>Aphidomorpha</taxon>
        <taxon>Aphidoidea</taxon>
        <taxon>Aphididae</taxon>
        <taxon>Aphidini</taxon>
        <taxon>Aphis</taxon>
        <taxon>Aphis</taxon>
    </lineage>
</organism>
<dbReference type="GO" id="GO:0006325">
    <property type="term" value="P:chromatin organization"/>
    <property type="evidence" value="ECO:0007669"/>
    <property type="project" value="TreeGrafter"/>
</dbReference>